<reference evidence="1" key="1">
    <citation type="submission" date="2020-03" db="EMBL/GenBank/DDBJ databases">
        <title>The deep terrestrial virosphere.</title>
        <authorList>
            <person name="Holmfeldt K."/>
            <person name="Nilsson E."/>
            <person name="Simone D."/>
            <person name="Lopez-Fernandez M."/>
            <person name="Wu X."/>
            <person name="de Brujin I."/>
            <person name="Lundin D."/>
            <person name="Andersson A."/>
            <person name="Bertilsson S."/>
            <person name="Dopson M."/>
        </authorList>
    </citation>
    <scope>NUCLEOTIDE SEQUENCE</scope>
    <source>
        <strain evidence="2">MM415A01725</strain>
        <strain evidence="1">TM448A01764</strain>
    </source>
</reference>
<gene>
    <name evidence="2" type="ORF">MM415A01725_0015</name>
    <name evidence="1" type="ORF">TM448A01764_0018</name>
</gene>
<organism evidence="1">
    <name type="scientific">viral metagenome</name>
    <dbReference type="NCBI Taxonomy" id="1070528"/>
    <lineage>
        <taxon>unclassified sequences</taxon>
        <taxon>metagenomes</taxon>
        <taxon>organismal metagenomes</taxon>
    </lineage>
</organism>
<dbReference type="AlphaFoldDB" id="A0A6H1ZT15"/>
<sequence length="73" mass="8366">MQPTYNPKYPLFWCISAANQAKLMQLHYDLSGEKLDIPPEPDTTIVKHEIIVEDTTEEIGRIIRQAPSRSRGL</sequence>
<dbReference type="EMBL" id="MT142178">
    <property type="protein sequence ID" value="QJA75673.1"/>
    <property type="molecule type" value="Genomic_DNA"/>
</dbReference>
<name>A0A6H1ZT15_9ZZZZ</name>
<dbReference type="EMBL" id="MT144196">
    <property type="protein sequence ID" value="QJA50457.1"/>
    <property type="molecule type" value="Genomic_DNA"/>
</dbReference>
<accession>A0A6H1ZT15</accession>
<protein>
    <submittedName>
        <fullName evidence="1">Uncharacterized protein</fullName>
    </submittedName>
</protein>
<evidence type="ECO:0000313" key="1">
    <source>
        <dbReference type="EMBL" id="QJA50457.1"/>
    </source>
</evidence>
<evidence type="ECO:0000313" key="2">
    <source>
        <dbReference type="EMBL" id="QJA75673.1"/>
    </source>
</evidence>
<proteinExistence type="predicted"/>